<accession>A0A543AYQ9</accession>
<dbReference type="InterPro" id="IPR036410">
    <property type="entry name" value="HSP_DnaJ_Cys-rich_dom_sf"/>
</dbReference>
<protein>
    <submittedName>
        <fullName evidence="2">Uncharacterized protein</fullName>
    </submittedName>
</protein>
<name>A0A543AYQ9_9ACTN</name>
<evidence type="ECO:0000313" key="3">
    <source>
        <dbReference type="Proteomes" id="UP000317043"/>
    </source>
</evidence>
<dbReference type="InParanoid" id="A0A543AYQ9"/>
<proteinExistence type="predicted"/>
<comment type="caution">
    <text evidence="2">The sequence shown here is derived from an EMBL/GenBank/DDBJ whole genome shotgun (WGS) entry which is preliminary data.</text>
</comment>
<evidence type="ECO:0000313" key="2">
    <source>
        <dbReference type="EMBL" id="TQL77721.1"/>
    </source>
</evidence>
<reference evidence="2 3" key="1">
    <citation type="submission" date="2019-06" db="EMBL/GenBank/DDBJ databases">
        <title>Sequencing the genomes of 1000 actinobacteria strains.</title>
        <authorList>
            <person name="Klenk H.-P."/>
        </authorList>
    </citation>
    <scope>NUCLEOTIDE SEQUENCE [LARGE SCALE GENOMIC DNA]</scope>
    <source>
        <strain evidence="2 3">DSM 45928</strain>
    </source>
</reference>
<dbReference type="AlphaFoldDB" id="A0A543AYQ9"/>
<sequence>MTIGPPQHNRTGGAPSAHRHDYATGMSPRELKTLCLTCQGQGQLVIARAHLSRSGRVTADTEATDCWYCKGEGWLRQAITRA</sequence>
<dbReference type="SUPFAM" id="SSF57938">
    <property type="entry name" value="DnaJ/Hsp40 cysteine-rich domain"/>
    <property type="match status" value="1"/>
</dbReference>
<feature type="region of interest" description="Disordered" evidence="1">
    <location>
        <begin position="1"/>
        <end position="23"/>
    </location>
</feature>
<dbReference type="Proteomes" id="UP000317043">
    <property type="component" value="Unassembled WGS sequence"/>
</dbReference>
<organism evidence="2 3">
    <name type="scientific">Stackebrandtia endophytica</name>
    <dbReference type="NCBI Taxonomy" id="1496996"/>
    <lineage>
        <taxon>Bacteria</taxon>
        <taxon>Bacillati</taxon>
        <taxon>Actinomycetota</taxon>
        <taxon>Actinomycetes</taxon>
        <taxon>Glycomycetales</taxon>
        <taxon>Glycomycetaceae</taxon>
        <taxon>Stackebrandtia</taxon>
    </lineage>
</organism>
<evidence type="ECO:0000256" key="1">
    <source>
        <dbReference type="SAM" id="MobiDB-lite"/>
    </source>
</evidence>
<keyword evidence="3" id="KW-1185">Reference proteome</keyword>
<gene>
    <name evidence="2" type="ORF">FB566_3285</name>
</gene>
<dbReference type="EMBL" id="VFOW01000001">
    <property type="protein sequence ID" value="TQL77721.1"/>
    <property type="molecule type" value="Genomic_DNA"/>
</dbReference>